<evidence type="ECO:0000313" key="1">
    <source>
        <dbReference type="EMBL" id="RJY12548.1"/>
    </source>
</evidence>
<keyword evidence="2" id="KW-1185">Reference proteome</keyword>
<comment type="caution">
    <text evidence="1">The sequence shown here is derived from an EMBL/GenBank/DDBJ whole genome shotgun (WGS) entry which is preliminary data.</text>
</comment>
<sequence>MEMRVTTSNLTKTPSSEASAHVTDLQKKWTEIREWFPTEYQETAQKCFSTFLHSVTSTVKRFYAFISLLDNVGMSFKANFSTSFQQDGENRCCNLDIVNPSTNFKAHISLTQGSLEQKLEQLVIQHTTSVSVEDALYKYRKDCDRDSYLFKWGSETICFESGDKIPKEYKLDTATTVFTNDFQKRMCYYLGMQGFIGDFCYVIDSEPQESFHKDLNRQYRFNLLDSGVIYFEFERYTKLDEKRALENPEHRQPKYQTIQYHSVFLISQDNLYCLHASITKTPISTSHERPKPTGSHCIVM</sequence>
<dbReference type="Proteomes" id="UP000273022">
    <property type="component" value="Unassembled WGS sequence"/>
</dbReference>
<name>A0A3A6TNP8_9GAMM</name>
<evidence type="ECO:0000313" key="2">
    <source>
        <dbReference type="Proteomes" id="UP000273022"/>
    </source>
</evidence>
<accession>A0A3A6TNP8</accession>
<dbReference type="AlphaFoldDB" id="A0A3A6TNP8"/>
<gene>
    <name evidence="1" type="ORF">D5R81_12265</name>
</gene>
<dbReference type="Gene3D" id="3.30.2440.10">
    <property type="entry name" value="Secreted effector protein SifA"/>
    <property type="match status" value="1"/>
</dbReference>
<organism evidence="1 2">
    <name type="scientific">Parashewanella spongiae</name>
    <dbReference type="NCBI Taxonomy" id="342950"/>
    <lineage>
        <taxon>Bacteria</taxon>
        <taxon>Pseudomonadati</taxon>
        <taxon>Pseudomonadota</taxon>
        <taxon>Gammaproteobacteria</taxon>
        <taxon>Alteromonadales</taxon>
        <taxon>Shewanellaceae</taxon>
        <taxon>Parashewanella</taxon>
    </lineage>
</organism>
<proteinExistence type="predicted"/>
<protein>
    <submittedName>
        <fullName evidence="1">Uncharacterized protein</fullName>
    </submittedName>
</protein>
<reference evidence="1 2" key="1">
    <citation type="submission" date="2018-09" db="EMBL/GenBank/DDBJ databases">
        <title>Phylogeny of the Shewanellaceae, and recommendation for two new genera, Pseudoshewanella and Parashewanella.</title>
        <authorList>
            <person name="Wang G."/>
        </authorList>
    </citation>
    <scope>NUCLEOTIDE SEQUENCE [LARGE SCALE GENOMIC DNA]</scope>
    <source>
        <strain evidence="1 2">KCTC 22492</strain>
    </source>
</reference>
<dbReference type="EMBL" id="QYYH01000073">
    <property type="protein sequence ID" value="RJY12548.1"/>
    <property type="molecule type" value="Genomic_DNA"/>
</dbReference>